<keyword evidence="1 5" id="KW-0963">Cytoplasm</keyword>
<dbReference type="InterPro" id="IPR020579">
    <property type="entry name" value="Exonuc_VII_lsu_C"/>
</dbReference>
<evidence type="ECO:0000256" key="5">
    <source>
        <dbReference type="HAMAP-Rule" id="MF_00378"/>
    </source>
</evidence>
<evidence type="ECO:0000259" key="7">
    <source>
        <dbReference type="Pfam" id="PF02601"/>
    </source>
</evidence>
<protein>
    <recommendedName>
        <fullName evidence="5">Exodeoxyribonuclease 7 large subunit</fullName>
        <ecNumber evidence="5">3.1.11.6</ecNumber>
    </recommendedName>
    <alternativeName>
        <fullName evidence="5">Exodeoxyribonuclease VII large subunit</fullName>
        <shortName evidence="5">Exonuclease VII large subunit</shortName>
    </alternativeName>
</protein>
<dbReference type="RefSeq" id="WP_285765126.1">
    <property type="nucleotide sequence ID" value="NZ_BSYJ01000006.1"/>
</dbReference>
<dbReference type="HAMAP" id="MF_00378">
    <property type="entry name" value="Exonuc_7_L"/>
    <property type="match status" value="1"/>
</dbReference>
<evidence type="ECO:0000256" key="6">
    <source>
        <dbReference type="RuleBase" id="RU004355"/>
    </source>
</evidence>
<evidence type="ECO:0000256" key="3">
    <source>
        <dbReference type="ARBA" id="ARBA00022801"/>
    </source>
</evidence>
<feature type="domain" description="OB-fold nucleic acid binding" evidence="8">
    <location>
        <begin position="11"/>
        <end position="104"/>
    </location>
</feature>
<dbReference type="PANTHER" id="PTHR30008:SF0">
    <property type="entry name" value="EXODEOXYRIBONUCLEASE 7 LARGE SUBUNIT"/>
    <property type="match status" value="1"/>
</dbReference>
<dbReference type="Pfam" id="PF02601">
    <property type="entry name" value="Exonuc_VII_L"/>
    <property type="match status" value="1"/>
</dbReference>
<dbReference type="PANTHER" id="PTHR30008">
    <property type="entry name" value="EXODEOXYRIBONUCLEASE 7 LARGE SUBUNIT"/>
    <property type="match status" value="1"/>
</dbReference>
<dbReference type="InterPro" id="IPR003753">
    <property type="entry name" value="Exonuc_VII_L"/>
</dbReference>
<dbReference type="Pfam" id="PF13742">
    <property type="entry name" value="tRNA_anti_2"/>
    <property type="match status" value="1"/>
</dbReference>
<evidence type="ECO:0000256" key="2">
    <source>
        <dbReference type="ARBA" id="ARBA00022722"/>
    </source>
</evidence>
<gene>
    <name evidence="5 9" type="primary">xseA</name>
    <name evidence="9" type="ORF">MNKW57_28400</name>
</gene>
<comment type="subcellular location">
    <subcellularLocation>
        <location evidence="5 6">Cytoplasm</location>
    </subcellularLocation>
</comment>
<keyword evidence="2 5" id="KW-0540">Nuclease</keyword>
<feature type="domain" description="Exonuclease VII large subunit C-terminal" evidence="7">
    <location>
        <begin position="127"/>
        <end position="440"/>
    </location>
</feature>
<proteinExistence type="inferred from homology"/>
<dbReference type="EMBL" id="BSYJ01000006">
    <property type="protein sequence ID" value="GMG88519.1"/>
    <property type="molecule type" value="Genomic_DNA"/>
</dbReference>
<evidence type="ECO:0000313" key="9">
    <source>
        <dbReference type="EMBL" id="GMG88519.1"/>
    </source>
</evidence>
<evidence type="ECO:0000256" key="4">
    <source>
        <dbReference type="ARBA" id="ARBA00022839"/>
    </source>
</evidence>
<name>A0ABQ6M2K3_9GAMM</name>
<organism evidence="9 10">
    <name type="scientific">Biformimicrobium ophioploci</name>
    <dbReference type="NCBI Taxonomy" id="3036711"/>
    <lineage>
        <taxon>Bacteria</taxon>
        <taxon>Pseudomonadati</taxon>
        <taxon>Pseudomonadota</taxon>
        <taxon>Gammaproteobacteria</taxon>
        <taxon>Cellvibrionales</taxon>
        <taxon>Microbulbiferaceae</taxon>
        <taxon>Biformimicrobium</taxon>
    </lineage>
</organism>
<reference evidence="9 10" key="1">
    <citation type="submission" date="2023-04" db="EMBL/GenBank/DDBJ databases">
        <title>Marinobulbifer ophiurae gen. nov., sp. Nov., isolate from tissue of brittle star Ophioplocus japonicus.</title>
        <authorList>
            <person name="Kawano K."/>
            <person name="Sawayama S."/>
            <person name="Nakagawa S."/>
        </authorList>
    </citation>
    <scope>NUCLEOTIDE SEQUENCE [LARGE SCALE GENOMIC DNA]</scope>
    <source>
        <strain evidence="9 10">NKW57</strain>
    </source>
</reference>
<evidence type="ECO:0000313" key="10">
    <source>
        <dbReference type="Proteomes" id="UP001224392"/>
    </source>
</evidence>
<dbReference type="CDD" id="cd04489">
    <property type="entry name" value="ExoVII_LU_OBF"/>
    <property type="match status" value="1"/>
</dbReference>
<comment type="function">
    <text evidence="5">Bidirectionally degrades single-stranded DNA into large acid-insoluble oligonucleotides, which are then degraded further into small acid-soluble oligonucleotides.</text>
</comment>
<comment type="caution">
    <text evidence="9">The sequence shown here is derived from an EMBL/GenBank/DDBJ whole genome shotgun (WGS) entry which is preliminary data.</text>
</comment>
<comment type="similarity">
    <text evidence="5 6">Belongs to the XseA family.</text>
</comment>
<sequence>MDRQAPQRQVFSVSELNREVKQLLEGSIPLLWVSGEISNFARPSSGHWYFTLKDSRAQVRCAMFRGRNMAVRFAPQNGREVLIRARVSLYEGRGEYQLIAEHMEEAGHGALQRELELRMAKLRAEGLFAQERKRPLPQLPMRIGVITSPTGAAVRDIIHVLGRRCPAAEIGIWPVAVQGQEAAPQIAAAIQRAAASGRHDLLIVGRGGGSLEDLWPFNEEIVARALAACPIPTISAVGHETDTTIADFVADVRAPTPSAAAEIASANAAGLSEQLQDVTERMARSILNTLRHHAERLRGIRNALRHPSDRINSAAQRLDQLELRLRRAANQRIATGQHKLAQARGVLHAHNPGIRLAAAQRQLSSSRDRLATAIRHLLKLRTGKLERSAQLLHSVSPLAVLGRGYSIVLDSNNSVVTDAAQVSTGDRIRARVARGEIEAEVVGTGTAAAGPEQK</sequence>
<dbReference type="Proteomes" id="UP001224392">
    <property type="component" value="Unassembled WGS sequence"/>
</dbReference>
<keyword evidence="3 5" id="KW-0378">Hydrolase</keyword>
<comment type="catalytic activity">
    <reaction evidence="5 6">
        <text>Exonucleolytic cleavage in either 5'- to 3'- or 3'- to 5'-direction to yield nucleoside 5'-phosphates.</text>
        <dbReference type="EC" id="3.1.11.6"/>
    </reaction>
</comment>
<dbReference type="InterPro" id="IPR025824">
    <property type="entry name" value="OB-fold_nuc-bd_dom"/>
</dbReference>
<keyword evidence="10" id="KW-1185">Reference proteome</keyword>
<accession>A0ABQ6M2K3</accession>
<evidence type="ECO:0000259" key="8">
    <source>
        <dbReference type="Pfam" id="PF13742"/>
    </source>
</evidence>
<evidence type="ECO:0000256" key="1">
    <source>
        <dbReference type="ARBA" id="ARBA00022490"/>
    </source>
</evidence>
<keyword evidence="4 5" id="KW-0269">Exonuclease</keyword>
<dbReference type="EC" id="3.1.11.6" evidence="5"/>
<dbReference type="NCBIfam" id="TIGR00237">
    <property type="entry name" value="xseA"/>
    <property type="match status" value="1"/>
</dbReference>
<comment type="subunit">
    <text evidence="5">Heterooligomer composed of large and small subunits.</text>
</comment>